<dbReference type="GO" id="GO:0140999">
    <property type="term" value="F:histone H3K4 trimethyltransferase activity"/>
    <property type="evidence" value="ECO:0007669"/>
    <property type="project" value="UniProtKB-EC"/>
</dbReference>
<evidence type="ECO:0000256" key="6">
    <source>
        <dbReference type="ARBA" id="ARBA00022603"/>
    </source>
</evidence>
<feature type="region of interest" description="Disordered" evidence="19">
    <location>
        <begin position="428"/>
        <end position="529"/>
    </location>
</feature>
<evidence type="ECO:0000259" key="22">
    <source>
        <dbReference type="PROSITE" id="PS50868"/>
    </source>
</evidence>
<dbReference type="PANTHER" id="PTHR46024">
    <property type="entry name" value="HISTONE-LYSINE N-METHYLTRANSFERASE EGGLESS"/>
    <property type="match status" value="1"/>
</dbReference>
<keyword evidence="24" id="KW-1185">Reference proteome</keyword>
<dbReference type="InterPro" id="IPR001214">
    <property type="entry name" value="SET_dom"/>
</dbReference>
<reference evidence="23 24" key="1">
    <citation type="submission" date="2017-12" db="EMBL/GenBank/DDBJ databases">
        <title>Integrating genomic resources of turbot (Scophthalmus maximus) in depth evaluation of genetic and physical mapping variation across individuals.</title>
        <authorList>
            <person name="Martinez P."/>
        </authorList>
    </citation>
    <scope>NUCLEOTIDE SEQUENCE [LARGE SCALE GENOMIC DNA]</scope>
</reference>
<dbReference type="PROSITE" id="PS51573">
    <property type="entry name" value="SAM_MT43_SUVAR39_1"/>
    <property type="match status" value="1"/>
</dbReference>
<dbReference type="GO" id="GO:0032259">
    <property type="term" value="P:methylation"/>
    <property type="evidence" value="ECO:0007669"/>
    <property type="project" value="UniProtKB-KW"/>
</dbReference>
<dbReference type="Proteomes" id="UP000246464">
    <property type="component" value="Chromosome 1"/>
</dbReference>
<name>A0A2U9AY14_SCOMX</name>
<dbReference type="Pfam" id="PF01429">
    <property type="entry name" value="MBD"/>
    <property type="match status" value="1"/>
</dbReference>
<dbReference type="PROSITE" id="PS50867">
    <property type="entry name" value="PRE_SET"/>
    <property type="match status" value="1"/>
</dbReference>
<feature type="compositionally biased region" description="Gly residues" evidence="19">
    <location>
        <begin position="1150"/>
        <end position="1182"/>
    </location>
</feature>
<evidence type="ECO:0000256" key="11">
    <source>
        <dbReference type="ARBA" id="ARBA00022833"/>
    </source>
</evidence>
<dbReference type="EC" id="2.1.1.354" evidence="3"/>
<comment type="subcellular location">
    <subcellularLocation>
        <location evidence="2">Chromosome</location>
    </subcellularLocation>
    <subcellularLocation>
        <location evidence="1">Nucleus</location>
    </subcellularLocation>
</comment>
<dbReference type="SMART" id="SM00317">
    <property type="entry name" value="SET"/>
    <property type="match status" value="1"/>
</dbReference>
<evidence type="ECO:0000256" key="5">
    <source>
        <dbReference type="ARBA" id="ARBA00022491"/>
    </source>
</evidence>
<keyword evidence="7 23" id="KW-0808">Transferase</keyword>
<dbReference type="GO" id="GO:0010629">
    <property type="term" value="P:negative regulation of gene expression"/>
    <property type="evidence" value="ECO:0007669"/>
    <property type="project" value="TreeGrafter"/>
</dbReference>
<dbReference type="SMART" id="SM00391">
    <property type="entry name" value="MBD"/>
    <property type="match status" value="1"/>
</dbReference>
<protein>
    <recommendedName>
        <fullName evidence="3">[histone H3]-lysine(4) N-trimethyltransferase</fullName>
        <ecNumber evidence="3">2.1.1.354</ecNumber>
    </recommendedName>
</protein>
<feature type="compositionally biased region" description="Low complexity" evidence="19">
    <location>
        <begin position="467"/>
        <end position="484"/>
    </location>
</feature>
<dbReference type="InterPro" id="IPR047232">
    <property type="entry name" value="SETDB1/2-like_MBD"/>
</dbReference>
<feature type="compositionally biased region" description="Basic and acidic residues" evidence="19">
    <location>
        <begin position="1073"/>
        <end position="1093"/>
    </location>
</feature>
<evidence type="ECO:0000256" key="14">
    <source>
        <dbReference type="ARBA" id="ARBA00023054"/>
    </source>
</evidence>
<evidence type="ECO:0000256" key="13">
    <source>
        <dbReference type="ARBA" id="ARBA00023015"/>
    </source>
</evidence>
<evidence type="ECO:0000256" key="7">
    <source>
        <dbReference type="ARBA" id="ARBA00022679"/>
    </source>
</evidence>
<keyword evidence="10" id="KW-0677">Repeat</keyword>
<dbReference type="CDD" id="cd21181">
    <property type="entry name" value="Tudor_SETDB1_rpt2"/>
    <property type="match status" value="1"/>
</dbReference>
<dbReference type="CDD" id="cd20382">
    <property type="entry name" value="Tudor_SETDB1_rpt1"/>
    <property type="match status" value="1"/>
</dbReference>
<feature type="compositionally biased region" description="Polar residues" evidence="19">
    <location>
        <begin position="1010"/>
        <end position="1024"/>
    </location>
</feature>
<evidence type="ECO:0000256" key="16">
    <source>
        <dbReference type="ARBA" id="ARBA00023242"/>
    </source>
</evidence>
<dbReference type="InterPro" id="IPR041292">
    <property type="entry name" value="Tudor_4"/>
</dbReference>
<feature type="region of interest" description="Disordered" evidence="19">
    <location>
        <begin position="961"/>
        <end position="1188"/>
    </location>
</feature>
<dbReference type="PROSITE" id="PS50280">
    <property type="entry name" value="SET"/>
    <property type="match status" value="1"/>
</dbReference>
<dbReference type="InterPro" id="IPR016177">
    <property type="entry name" value="DNA-bd_dom_sf"/>
</dbReference>
<dbReference type="InterPro" id="IPR025796">
    <property type="entry name" value="Hist-Lys_N-MeTrfase_SETDB1"/>
</dbReference>
<evidence type="ECO:0000256" key="10">
    <source>
        <dbReference type="ARBA" id="ARBA00022737"/>
    </source>
</evidence>
<dbReference type="OMA" id="IRAVTNC"/>
<accession>A0A2U9AY14</accession>
<dbReference type="Pfam" id="PF18300">
    <property type="entry name" value="DUF5604"/>
    <property type="match status" value="1"/>
</dbReference>
<evidence type="ECO:0000313" key="24">
    <source>
        <dbReference type="Proteomes" id="UP000246464"/>
    </source>
</evidence>
<dbReference type="Gene3D" id="2.170.270.10">
    <property type="entry name" value="SET domain"/>
    <property type="match status" value="2"/>
</dbReference>
<dbReference type="InterPro" id="IPR001739">
    <property type="entry name" value="Methyl_CpG_DNA-bd"/>
</dbReference>
<keyword evidence="4" id="KW-0158">Chromosome</keyword>
<dbReference type="GO" id="GO:0005694">
    <property type="term" value="C:chromosome"/>
    <property type="evidence" value="ECO:0007669"/>
    <property type="project" value="UniProtKB-SubCell"/>
</dbReference>
<evidence type="ECO:0000259" key="20">
    <source>
        <dbReference type="PROSITE" id="PS50280"/>
    </source>
</evidence>
<evidence type="ECO:0000256" key="3">
    <source>
        <dbReference type="ARBA" id="ARBA00012182"/>
    </source>
</evidence>
<dbReference type="Pfam" id="PF00856">
    <property type="entry name" value="SET"/>
    <property type="match status" value="1"/>
</dbReference>
<dbReference type="SMART" id="SM00468">
    <property type="entry name" value="PreSET"/>
    <property type="match status" value="1"/>
</dbReference>
<comment type="catalytic activity">
    <reaction evidence="17">
        <text>L-lysyl(4)-[histone H3] + 3 S-adenosyl-L-methionine = N(6),N(6),N(6)-trimethyl-L-lysyl(4)-[histone H3] + 3 S-adenosyl-L-homocysteine + 3 H(+)</text>
        <dbReference type="Rhea" id="RHEA:60260"/>
        <dbReference type="Rhea" id="RHEA-COMP:15537"/>
        <dbReference type="Rhea" id="RHEA-COMP:15547"/>
        <dbReference type="ChEBI" id="CHEBI:15378"/>
        <dbReference type="ChEBI" id="CHEBI:29969"/>
        <dbReference type="ChEBI" id="CHEBI:57856"/>
        <dbReference type="ChEBI" id="CHEBI:59789"/>
        <dbReference type="ChEBI" id="CHEBI:61961"/>
        <dbReference type="EC" id="2.1.1.354"/>
    </reaction>
</comment>
<feature type="domain" description="Post-SET" evidence="22">
    <location>
        <begin position="1266"/>
        <end position="1282"/>
    </location>
</feature>
<proteinExistence type="predicted"/>
<dbReference type="SUPFAM" id="SSF82199">
    <property type="entry name" value="SET domain"/>
    <property type="match status" value="1"/>
</dbReference>
<keyword evidence="13" id="KW-0805">Transcription regulation</keyword>
<evidence type="ECO:0000256" key="15">
    <source>
        <dbReference type="ARBA" id="ARBA00023163"/>
    </source>
</evidence>
<evidence type="ECO:0000256" key="2">
    <source>
        <dbReference type="ARBA" id="ARBA00004286"/>
    </source>
</evidence>
<dbReference type="InterPro" id="IPR046341">
    <property type="entry name" value="SET_dom_sf"/>
</dbReference>
<dbReference type="SMART" id="SM00333">
    <property type="entry name" value="TUDOR"/>
    <property type="match status" value="2"/>
</dbReference>
<dbReference type="InterPro" id="IPR007728">
    <property type="entry name" value="Pre-SET_dom"/>
</dbReference>
<keyword evidence="11" id="KW-0862">Zinc</keyword>
<sequence>MESGEGMEVAGWDPSLEEELGVSLEELKKWIEEAVEKSEIVQKKKAHLTELKEWVEQKEKEEAITEVLLNDAKGSVLECEKLVKATYRKNGLVYRESSSEDEGGGGGLLSSEVIEIDDDDDDDVIAVGCLVPPKTPVTPVKDPVLNEASAALQKTSQQVQKLVNMAHKPSPGVSLLRSPGQPPFQSGIQGSMPAVFVSQAPSQSICQPNPNLVEDELRVGMTILGKKRTKTWHRGTLVTITPVGNGIFKYKVKFDKGKSLLSGNHVAFDYNPTLESLYVGARVVGKYKDGSLVWLYAGIVAEMPNAKNRMRYLIFFDDGYALYVRLTDLHPVCRPLKRTWEDIEDASCRDFIEEYITAYPSRPMVLLKVNQIIKTEWEGTWWKSKVEEVDGSLVKILFLDDKRSELIYRGSTRLEPMFNLKMTTANNQEKKLAGQQRSRPNMGALRSKGPVVQYTSDGQVGASPVKTPQATPSQPSQTPQLQQHPPRPQPSQPSQPPQPQQPQQPQQLQQLQQPLQPQQHHQTLQPQQTLQPALPAPRVDNKHQMAKKSTSPFVPGVGGTHASIVMQSLSPSPSNLPGGRTLNAPNTPTPTFTQSYQRQVPSLPPVPPPTPITHAMATIPHQPSYRAPTDRIFYMAHTCQPACLNRVRPAKADVHRGKNPLLTPLLYDFRRMTGRRKVNRKMSFHVIYKAPCGLCLRNMAEIQQYLFQTRCDFIFLEMFCLDPYVLVDRPFQPQRPFYYIPDITGGKEDIPLSCVNEIDSTPPPKVDYSKERIPEDGVYINTSADFLVGCECTDGCRDKSKCSCHQLTLQATGCTPGAQINQNAGFLHKRLEECLPTGIYECNKRCKCCSQMCTNRLVQHGLQVRLQLFKTQNKGWGIRCLDDVAKGSFVCIYAGKILTDDFADKEGLEMGDEYFANLDHIESVENFKEGYESEAHCSDSEGSGVDVSRIKIQPSALVSSNIVGRPARKGESKSTAQSSSGDSNDDDDDKDSKSEDESDSSDDTFVKDNYYSSSSVWRSYTTRGQVKGNKEGSQDSKDGLSASVKGTDDQKPPFMPEETGKSKVASWLTSQGLKRESGDGKSHVKPETGKKQDVTTLSDSDDVQTISSGSDENKEREKVTPGVTKKQVAVKSTRGFALKTSHGMMVKTGAPGGGGGPGGHGGKTGGHGGKTGQKGQTGGGGENAPRNTRQFFDGEESCYIIDAKLEGNLGRYLNHSCSPNLFVQNVFVDTHDLRFPWVAFFASKRIRAGTELTWDYNYEVGSVEGKVLLCCCGSTECRGRLL</sequence>
<dbReference type="SUPFAM" id="SSF54171">
    <property type="entry name" value="DNA-binding domain"/>
    <property type="match status" value="1"/>
</dbReference>
<dbReference type="Pfam" id="PF18359">
    <property type="entry name" value="Tudor_5"/>
    <property type="match status" value="1"/>
</dbReference>
<dbReference type="GO" id="GO:0008270">
    <property type="term" value="F:zinc ion binding"/>
    <property type="evidence" value="ECO:0007669"/>
    <property type="project" value="InterPro"/>
</dbReference>
<dbReference type="Pfam" id="PF18358">
    <property type="entry name" value="Tudor_4"/>
    <property type="match status" value="1"/>
</dbReference>
<keyword evidence="8" id="KW-0949">S-adenosyl-L-methionine</keyword>
<dbReference type="GO" id="GO:0046974">
    <property type="term" value="F:histone H3K9 methyltransferase activity"/>
    <property type="evidence" value="ECO:0007669"/>
    <property type="project" value="TreeGrafter"/>
</dbReference>
<evidence type="ECO:0000256" key="4">
    <source>
        <dbReference type="ARBA" id="ARBA00022454"/>
    </source>
</evidence>
<keyword evidence="9" id="KW-0479">Metal-binding</keyword>
<dbReference type="GO" id="GO:0003677">
    <property type="term" value="F:DNA binding"/>
    <property type="evidence" value="ECO:0007669"/>
    <property type="project" value="InterPro"/>
</dbReference>
<evidence type="ECO:0000256" key="12">
    <source>
        <dbReference type="ARBA" id="ARBA00022853"/>
    </source>
</evidence>
<feature type="compositionally biased region" description="Basic and acidic residues" evidence="19">
    <location>
        <begin position="1028"/>
        <end position="1038"/>
    </location>
</feature>
<evidence type="ECO:0000256" key="18">
    <source>
        <dbReference type="ARBA" id="ARBA00055955"/>
    </source>
</evidence>
<dbReference type="STRING" id="52904.ENSSMAP00000025167"/>
<dbReference type="InterPro" id="IPR051516">
    <property type="entry name" value="SETDB_methyltransferase"/>
</dbReference>
<dbReference type="CDD" id="cd10517">
    <property type="entry name" value="SET_SETDB1"/>
    <property type="match status" value="1"/>
</dbReference>
<dbReference type="InterPro" id="IPR041291">
    <property type="entry name" value="TUDOR_5"/>
</dbReference>
<dbReference type="InterPro" id="IPR002999">
    <property type="entry name" value="Tudor"/>
</dbReference>
<dbReference type="PANTHER" id="PTHR46024:SF2">
    <property type="entry name" value="HISTONE-LYSINE N-METHYLTRANSFERASE SETDB1"/>
    <property type="match status" value="1"/>
</dbReference>
<keyword evidence="12" id="KW-0156">Chromatin regulator</keyword>
<feature type="compositionally biased region" description="Low complexity" evidence="19">
    <location>
        <begin position="503"/>
        <end position="529"/>
    </location>
</feature>
<keyword evidence="15" id="KW-0804">Transcription</keyword>
<comment type="function">
    <text evidence="18">Histone methyltransferase that specifically trimethylates 'Lys-9' of histone H3. H3 'Lys-9' trimethylation represents a specific tag for epigenetic transcriptional repression by recruiting HP1 (CBX1, CBX3 and/or CBX5) proteins to methylated histones. Mainly functions in euchromatin regions, thereby playing a central role in the silencing of euchromatic genes. H3 'Lys-9' trimethylation is coordinated with DNA methylation. Plays a role in promoter hypermethylation and transcriptional silencing of tumor suppressor genes (TSGs) or other tumor-related genes. Also required to maintain a transcriptionally repressive state of genes in undifferentiated embryonic stem cells (ESCs). Associates at promoter regions of tumor suppressor genes (TSGs) leading to their gene silencing.</text>
</comment>
<feature type="domain" description="Pre-SET" evidence="21">
    <location>
        <begin position="788"/>
        <end position="861"/>
    </location>
</feature>
<keyword evidence="5" id="KW-0678">Repressor</keyword>
<dbReference type="Gene3D" id="2.30.30.140">
    <property type="match status" value="3"/>
</dbReference>
<organism evidence="23 24">
    <name type="scientific">Scophthalmus maximus</name>
    <name type="common">Turbot</name>
    <name type="synonym">Psetta maxima</name>
    <dbReference type="NCBI Taxonomy" id="52904"/>
    <lineage>
        <taxon>Eukaryota</taxon>
        <taxon>Metazoa</taxon>
        <taxon>Chordata</taxon>
        <taxon>Craniata</taxon>
        <taxon>Vertebrata</taxon>
        <taxon>Euteleostomi</taxon>
        <taxon>Actinopterygii</taxon>
        <taxon>Neopterygii</taxon>
        <taxon>Teleostei</taxon>
        <taxon>Neoteleostei</taxon>
        <taxon>Acanthomorphata</taxon>
        <taxon>Carangaria</taxon>
        <taxon>Pleuronectiformes</taxon>
        <taxon>Pleuronectoidei</taxon>
        <taxon>Scophthalmidae</taxon>
        <taxon>Scophthalmus</taxon>
    </lineage>
</organism>
<dbReference type="InterPro" id="IPR003616">
    <property type="entry name" value="Post-SET_dom"/>
</dbReference>
<feature type="compositionally biased region" description="Polar residues" evidence="19">
    <location>
        <begin position="1094"/>
        <end position="1110"/>
    </location>
</feature>
<dbReference type="FunFam" id="2.30.30.140:FF:000037">
    <property type="entry name" value="Histone-lysine N-methyltransferase"/>
    <property type="match status" value="1"/>
</dbReference>
<keyword evidence="14" id="KW-0175">Coiled coil</keyword>
<feature type="domain" description="SET" evidence="20">
    <location>
        <begin position="864"/>
        <end position="1257"/>
    </location>
</feature>
<evidence type="ECO:0000256" key="1">
    <source>
        <dbReference type="ARBA" id="ARBA00004123"/>
    </source>
</evidence>
<evidence type="ECO:0000256" key="8">
    <source>
        <dbReference type="ARBA" id="ARBA00022691"/>
    </source>
</evidence>
<dbReference type="PROSITE" id="PS50868">
    <property type="entry name" value="POST_SET"/>
    <property type="match status" value="1"/>
</dbReference>
<feature type="compositionally biased region" description="Pro residues" evidence="19">
    <location>
        <begin position="485"/>
        <end position="502"/>
    </location>
</feature>
<dbReference type="GO" id="GO:0005634">
    <property type="term" value="C:nucleus"/>
    <property type="evidence" value="ECO:0007669"/>
    <property type="project" value="UniProtKB-SubCell"/>
</dbReference>
<keyword evidence="16" id="KW-0539">Nucleus</keyword>
<evidence type="ECO:0000313" key="23">
    <source>
        <dbReference type="EMBL" id="AWO96530.1"/>
    </source>
</evidence>
<evidence type="ECO:0000259" key="21">
    <source>
        <dbReference type="PROSITE" id="PS50867"/>
    </source>
</evidence>
<gene>
    <name evidence="23" type="ORF">SMAX5B_012015</name>
</gene>
<dbReference type="FunFam" id="2.30.30.140:FF:000034">
    <property type="entry name" value="Histone-lysine N-methyltransferase"/>
    <property type="match status" value="1"/>
</dbReference>
<dbReference type="FunFam" id="2.170.270.10:FF:000017">
    <property type="entry name" value="Histone-lysine N-methyltransferase"/>
    <property type="match status" value="1"/>
</dbReference>
<keyword evidence="6 23" id="KW-0489">Methyltransferase</keyword>
<evidence type="ECO:0000256" key="9">
    <source>
        <dbReference type="ARBA" id="ARBA00022723"/>
    </source>
</evidence>
<dbReference type="GO" id="GO:0070828">
    <property type="term" value="P:heterochromatin organization"/>
    <property type="evidence" value="ECO:0007669"/>
    <property type="project" value="TreeGrafter"/>
</dbReference>
<dbReference type="CDD" id="cd01395">
    <property type="entry name" value="HMT_MBD"/>
    <property type="match status" value="1"/>
</dbReference>
<evidence type="ECO:0000256" key="19">
    <source>
        <dbReference type="SAM" id="MobiDB-lite"/>
    </source>
</evidence>
<evidence type="ECO:0000256" key="17">
    <source>
        <dbReference type="ARBA" id="ARBA00047571"/>
    </source>
</evidence>
<dbReference type="EMBL" id="CP026243">
    <property type="protein sequence ID" value="AWO96530.1"/>
    <property type="molecule type" value="Genomic_DNA"/>
</dbReference>
<dbReference type="InterPro" id="IPR040880">
    <property type="entry name" value="DUF5604"/>
</dbReference>
<dbReference type="Pfam" id="PF05033">
    <property type="entry name" value="Pre-SET"/>
    <property type="match status" value="1"/>
</dbReference>